<keyword evidence="2" id="KW-0812">Transmembrane</keyword>
<feature type="transmembrane region" description="Helical" evidence="2">
    <location>
        <begin position="109"/>
        <end position="127"/>
    </location>
</feature>
<feature type="transmembrane region" description="Helical" evidence="2">
    <location>
        <begin position="40"/>
        <end position="57"/>
    </location>
</feature>
<reference evidence="3 4" key="1">
    <citation type="submission" date="2015-03" db="EMBL/GenBank/DDBJ databases">
        <title>Luteipulveratus halotolerans sp. nov., a novel actinobacterium (Dermacoccaceae) from Sarawak, Malaysia.</title>
        <authorList>
            <person name="Juboi H."/>
            <person name="Basik A."/>
            <person name="Shamsul S.S."/>
            <person name="Arnold P."/>
            <person name="Schmitt E.K."/>
            <person name="Sanglier J.-J."/>
            <person name="Yeo T."/>
        </authorList>
    </citation>
    <scope>NUCLEOTIDE SEQUENCE [LARGE SCALE GENOMIC DNA]</scope>
    <source>
        <strain evidence="3 4">MN07-A0370</strain>
    </source>
</reference>
<organism evidence="3 4">
    <name type="scientific">Luteipulveratus mongoliensis</name>
    <dbReference type="NCBI Taxonomy" id="571913"/>
    <lineage>
        <taxon>Bacteria</taxon>
        <taxon>Bacillati</taxon>
        <taxon>Actinomycetota</taxon>
        <taxon>Actinomycetes</taxon>
        <taxon>Micrococcales</taxon>
        <taxon>Dermacoccaceae</taxon>
        <taxon>Luteipulveratus</taxon>
    </lineage>
</organism>
<keyword evidence="2" id="KW-1133">Transmembrane helix</keyword>
<evidence type="ECO:0000313" key="4">
    <source>
        <dbReference type="Proteomes" id="UP000066480"/>
    </source>
</evidence>
<dbReference type="EMBL" id="CP011112">
    <property type="protein sequence ID" value="AKU16901.1"/>
    <property type="molecule type" value="Genomic_DNA"/>
</dbReference>
<feature type="transmembrane region" description="Helical" evidence="2">
    <location>
        <begin position="133"/>
        <end position="155"/>
    </location>
</feature>
<name>A0A0K1JJL6_9MICO</name>
<evidence type="ECO:0000256" key="2">
    <source>
        <dbReference type="SAM" id="Phobius"/>
    </source>
</evidence>
<feature type="transmembrane region" description="Helical" evidence="2">
    <location>
        <begin position="277"/>
        <end position="300"/>
    </location>
</feature>
<accession>A0A0K1JJL6</accession>
<dbReference type="Proteomes" id="UP000066480">
    <property type="component" value="Chromosome"/>
</dbReference>
<feature type="transmembrane region" description="Helical" evidence="2">
    <location>
        <begin position="218"/>
        <end position="236"/>
    </location>
</feature>
<feature type="transmembrane region" description="Helical" evidence="2">
    <location>
        <begin position="187"/>
        <end position="206"/>
    </location>
</feature>
<keyword evidence="4" id="KW-1185">Reference proteome</keyword>
<dbReference type="AlphaFoldDB" id="A0A0K1JJL6"/>
<protein>
    <submittedName>
        <fullName evidence="3">Uncharacterized protein</fullName>
    </submittedName>
</protein>
<dbReference type="STRING" id="571913.VV02_15205"/>
<keyword evidence="2" id="KW-0472">Membrane</keyword>
<gene>
    <name evidence="3" type="ORF">VV02_15205</name>
</gene>
<feature type="transmembrane region" description="Helical" evidence="2">
    <location>
        <begin position="307"/>
        <end position="326"/>
    </location>
</feature>
<dbReference type="KEGG" id="lmoi:VV02_15205"/>
<feature type="region of interest" description="Disordered" evidence="1">
    <location>
        <begin position="1"/>
        <end position="22"/>
    </location>
</feature>
<evidence type="ECO:0000313" key="3">
    <source>
        <dbReference type="EMBL" id="AKU16901.1"/>
    </source>
</evidence>
<feature type="transmembrane region" description="Helical" evidence="2">
    <location>
        <begin position="363"/>
        <end position="383"/>
    </location>
</feature>
<sequence length="502" mass="53238">MTKISETENLATATRRAPRPDHERSSWAGLLRACRRLAPTYLVFFCGSLLTTIPWLSTVGSWLDEGATMSAAQRSPSGILALSRHHDAVLGTYYALVHSWMSVVGQSLTSARALSALCLAAATVAIVDCGRAVGGTAVGCVAGVQMLIVPGVGWSGFDARPTAVSVLLLSIALRVLIHARGSVPSSWFYALMAVAGWVQLTTILQLLTTFRRSTLRSWRLWVSVLVVGVCVLPVAWKGHQQSAQISWIHDGVPAQLASVFVGRFADSPKSTTQLTQLTSVTSALVGISYVALCVFGLVVLKSSTARLLVSWAFGPAVLAVIAGAVTGGTVYLPRYFAASLPAAFILVALVARRAWSTSSPTRAVAAISAVVIAAICAPSLIAARVDDGKWGENSNQVAQEVRARQAPVIWMGNSLSVPLTYPHVVQGRAQYPSPSSAYSSDSLWGSTPNPRAAIAATGRWGHATVLVENRNSVTLQRAFTAAGCATADDRQYQRYTLFTATC</sequence>
<feature type="transmembrane region" description="Helical" evidence="2">
    <location>
        <begin position="332"/>
        <end position="351"/>
    </location>
</feature>
<proteinExistence type="predicted"/>
<evidence type="ECO:0000256" key="1">
    <source>
        <dbReference type="SAM" id="MobiDB-lite"/>
    </source>
</evidence>